<protein>
    <recommendedName>
        <fullName evidence="1">Retrotransposon gag domain-containing protein</fullName>
    </recommendedName>
</protein>
<name>A0A3L6RXJ8_PANMI</name>
<feature type="domain" description="Retrotransposon gag" evidence="1">
    <location>
        <begin position="18"/>
        <end position="88"/>
    </location>
</feature>
<organism evidence="2 3">
    <name type="scientific">Panicum miliaceum</name>
    <name type="common">Proso millet</name>
    <name type="synonym">Broomcorn millet</name>
    <dbReference type="NCBI Taxonomy" id="4540"/>
    <lineage>
        <taxon>Eukaryota</taxon>
        <taxon>Viridiplantae</taxon>
        <taxon>Streptophyta</taxon>
        <taxon>Embryophyta</taxon>
        <taxon>Tracheophyta</taxon>
        <taxon>Spermatophyta</taxon>
        <taxon>Magnoliopsida</taxon>
        <taxon>Liliopsida</taxon>
        <taxon>Poales</taxon>
        <taxon>Poaceae</taxon>
        <taxon>PACMAD clade</taxon>
        <taxon>Panicoideae</taxon>
        <taxon>Panicodae</taxon>
        <taxon>Paniceae</taxon>
        <taxon>Panicinae</taxon>
        <taxon>Panicum</taxon>
        <taxon>Panicum sect. Panicum</taxon>
    </lineage>
</organism>
<comment type="caution">
    <text evidence="2">The sequence shown here is derived from an EMBL/GenBank/DDBJ whole genome shotgun (WGS) entry which is preliminary data.</text>
</comment>
<accession>A0A3L6RXJ8</accession>
<dbReference type="CDD" id="cd00303">
    <property type="entry name" value="retropepsin_like"/>
    <property type="match status" value="1"/>
</dbReference>
<dbReference type="OrthoDB" id="694469at2759"/>
<dbReference type="Gene3D" id="2.40.70.10">
    <property type="entry name" value="Acid Proteases"/>
    <property type="match status" value="1"/>
</dbReference>
<proteinExistence type="predicted"/>
<keyword evidence="3" id="KW-1185">Reference proteome</keyword>
<evidence type="ECO:0000313" key="3">
    <source>
        <dbReference type="Proteomes" id="UP000275267"/>
    </source>
</evidence>
<evidence type="ECO:0000313" key="2">
    <source>
        <dbReference type="EMBL" id="RLN11703.1"/>
    </source>
</evidence>
<reference evidence="3" key="1">
    <citation type="journal article" date="2019" name="Nat. Commun.">
        <title>The genome of broomcorn millet.</title>
        <authorList>
            <person name="Zou C."/>
            <person name="Miki D."/>
            <person name="Li D."/>
            <person name="Tang Q."/>
            <person name="Xiao L."/>
            <person name="Rajput S."/>
            <person name="Deng P."/>
            <person name="Jia W."/>
            <person name="Huang R."/>
            <person name="Zhang M."/>
            <person name="Sun Y."/>
            <person name="Hu J."/>
            <person name="Fu X."/>
            <person name="Schnable P.S."/>
            <person name="Li F."/>
            <person name="Zhang H."/>
            <person name="Feng B."/>
            <person name="Zhu X."/>
            <person name="Liu R."/>
            <person name="Schnable J.C."/>
            <person name="Zhu J.-K."/>
            <person name="Zhang H."/>
        </authorList>
    </citation>
    <scope>NUCLEOTIDE SEQUENCE [LARGE SCALE GENOMIC DNA]</scope>
</reference>
<dbReference type="InterPro" id="IPR005162">
    <property type="entry name" value="Retrotrans_gag_dom"/>
</dbReference>
<dbReference type="STRING" id="4540.A0A3L6RXJ8"/>
<dbReference type="EMBL" id="PQIB02000006">
    <property type="protein sequence ID" value="RLN11703.1"/>
    <property type="molecule type" value="Genomic_DNA"/>
</dbReference>
<sequence length="325" mass="36315">MDENASKLLQVHKLKHGLGTWSEFISAVEDQFGSYDYRDAISELVALEQDGSLEDYISTFTNLQYQVSMHNTGLDEIFFVTQFMRGLKFELRAGVQSQVPDTVKKAVMLAKVQQQLLDSKKFAKSRSPTLYKSSMAVSKSDSRPSSSTCSLWKERQLRDFRKANGLCMYCGDKFDKVHATTCSKRPQAQVNALVINDLDQSLSDEVLTQLEVEDALHEEFEQLSLNALAGTAEGEVLKIRAQVQNKVMLILLDSGSSHNFINSSFLTTVGISSVPSTPKKVKVANGQILVTDQLVPQMEWWCQGHTLYTGMQVLEGTYDAILGYD</sequence>
<evidence type="ECO:0000259" key="1">
    <source>
        <dbReference type="Pfam" id="PF03732"/>
    </source>
</evidence>
<dbReference type="InterPro" id="IPR021109">
    <property type="entry name" value="Peptidase_aspartic_dom_sf"/>
</dbReference>
<gene>
    <name evidence="2" type="ORF">C2845_PM09G18080</name>
</gene>
<dbReference type="Pfam" id="PF03732">
    <property type="entry name" value="Retrotrans_gag"/>
    <property type="match status" value="1"/>
</dbReference>
<dbReference type="SUPFAM" id="SSF50630">
    <property type="entry name" value="Acid proteases"/>
    <property type="match status" value="1"/>
</dbReference>
<dbReference type="AlphaFoldDB" id="A0A3L6RXJ8"/>
<dbReference type="Proteomes" id="UP000275267">
    <property type="component" value="Unassembled WGS sequence"/>
</dbReference>